<keyword evidence="2" id="KW-0472">Membrane</keyword>
<keyword evidence="2" id="KW-0812">Transmembrane</keyword>
<accession>D7UZG5</accession>
<dbReference type="SUPFAM" id="SSF47413">
    <property type="entry name" value="lambda repressor-like DNA-binding domains"/>
    <property type="match status" value="1"/>
</dbReference>
<dbReference type="Proteomes" id="UP000010119">
    <property type="component" value="Unassembled WGS sequence"/>
</dbReference>
<dbReference type="RefSeq" id="WP_003755958.1">
    <property type="nucleotide sequence ID" value="NZ_GL538352.1"/>
</dbReference>
<evidence type="ECO:0000256" key="1">
    <source>
        <dbReference type="SAM" id="MobiDB-lite"/>
    </source>
</evidence>
<evidence type="ECO:0000256" key="2">
    <source>
        <dbReference type="SAM" id="Phobius"/>
    </source>
</evidence>
<dbReference type="InterPro" id="IPR010982">
    <property type="entry name" value="Lambda_DNA-bd_dom_sf"/>
</dbReference>
<dbReference type="AlphaFoldDB" id="D7UZG5"/>
<dbReference type="PANTHER" id="PTHR34475">
    <property type="match status" value="1"/>
</dbReference>
<feature type="region of interest" description="Disordered" evidence="1">
    <location>
        <begin position="158"/>
        <end position="221"/>
    </location>
</feature>
<name>D7UZG5_LISGR</name>
<reference evidence="4" key="1">
    <citation type="submission" date="2010-06" db="EMBL/GenBank/DDBJ databases">
        <authorList>
            <person name="Muzny D."/>
            <person name="Qin X."/>
            <person name="Buhay C."/>
            <person name="Dugan-Rocha S."/>
            <person name="Ding Y."/>
            <person name="Chen G."/>
            <person name="Hawes A."/>
            <person name="Holder M."/>
            <person name="Jhangiani S."/>
            <person name="Johnson A."/>
            <person name="Khan Z."/>
            <person name="Li Z."/>
            <person name="Liu W."/>
            <person name="Liu X."/>
            <person name="Perez L."/>
            <person name="Shen H."/>
            <person name="Wang Q."/>
            <person name="Watt J."/>
            <person name="Xi L."/>
            <person name="Xin Y."/>
            <person name="Zhou J."/>
            <person name="Deng J."/>
            <person name="Jiang H."/>
            <person name="Liu Y."/>
            <person name="Qu J."/>
            <person name="Song X.-Z."/>
            <person name="Zhang L."/>
            <person name="Villasana D."/>
            <person name="Johnson A."/>
            <person name="Liu J."/>
            <person name="Liyanage D."/>
            <person name="Lorensuhewa L."/>
            <person name="Robinson T."/>
            <person name="Song A."/>
            <person name="Song B.-B."/>
            <person name="Dinh H."/>
            <person name="Thornton R."/>
            <person name="Coyle M."/>
            <person name="Francisco L."/>
            <person name="Jackson L."/>
            <person name="Javaid M."/>
            <person name="Korchina V."/>
            <person name="Kovar C."/>
            <person name="Mata R."/>
            <person name="Mathew T."/>
            <person name="Ngo R."/>
            <person name="Nguyen L."/>
            <person name="Nguyen N."/>
            <person name="Okwuonu G."/>
            <person name="Ongeri F."/>
            <person name="Pham C."/>
            <person name="Simmons D."/>
            <person name="Wilczek-Boney K."/>
            <person name="Hale W."/>
            <person name="Jakkamsetti A."/>
            <person name="Pham P."/>
            <person name="Ruth R."/>
            <person name="San Lucas F."/>
            <person name="Warren J."/>
            <person name="Zhang J."/>
            <person name="Zhao Z."/>
            <person name="Zhou C."/>
            <person name="Zhu D."/>
            <person name="Lee S."/>
            <person name="Bess C."/>
            <person name="Blankenburg K."/>
            <person name="Forbes L."/>
            <person name="Fu Q."/>
            <person name="Gubbala S."/>
            <person name="Hirani K."/>
            <person name="Jayaseelan J.C."/>
            <person name="Lara F."/>
            <person name="Munidasa M."/>
            <person name="Palculict T."/>
            <person name="Patil S."/>
            <person name="Pu L.-L."/>
            <person name="Saada N."/>
            <person name="Tang L."/>
            <person name="Weissenberger G."/>
            <person name="Zhu Y."/>
            <person name="Hemphill L."/>
            <person name="Shang Y."/>
            <person name="Youmans B."/>
            <person name="Ayvaz T."/>
            <person name="Ross M."/>
            <person name="Santibanez J."/>
            <person name="Aqrawi P."/>
            <person name="Gross S."/>
            <person name="Joshi V."/>
            <person name="Fowler G."/>
            <person name="Nazareth L."/>
            <person name="Reid J."/>
            <person name="Worley K."/>
            <person name="Petrosino J."/>
            <person name="Highlander S."/>
            <person name="Gibbs R."/>
        </authorList>
    </citation>
    <scope>NUCLEOTIDE SEQUENCE [LARGE SCALE GENOMIC DNA]</scope>
    <source>
        <strain evidence="4">DSM 20601</strain>
    </source>
</reference>
<feature type="compositionally biased region" description="Polar residues" evidence="1">
    <location>
        <begin position="212"/>
        <end position="221"/>
    </location>
</feature>
<dbReference type="PANTHER" id="PTHR34475:SF1">
    <property type="entry name" value="CYTOSKELETON PROTEIN RODZ"/>
    <property type="match status" value="1"/>
</dbReference>
<dbReference type="Gene3D" id="1.10.260.40">
    <property type="entry name" value="lambda repressor-like DNA-binding domains"/>
    <property type="match status" value="1"/>
</dbReference>
<organism evidence="4 5">
    <name type="scientific">Listeria grayi DSM 20601</name>
    <dbReference type="NCBI Taxonomy" id="525367"/>
    <lineage>
        <taxon>Bacteria</taxon>
        <taxon>Bacillati</taxon>
        <taxon>Bacillota</taxon>
        <taxon>Bacilli</taxon>
        <taxon>Bacillales</taxon>
        <taxon>Listeriaceae</taxon>
        <taxon>Listeria</taxon>
    </lineage>
</organism>
<feature type="transmembrane region" description="Helical" evidence="2">
    <location>
        <begin position="119"/>
        <end position="137"/>
    </location>
</feature>
<dbReference type="InterPro" id="IPR025194">
    <property type="entry name" value="RodZ-like_C"/>
</dbReference>
<evidence type="ECO:0000313" key="5">
    <source>
        <dbReference type="Proteomes" id="UP000010119"/>
    </source>
</evidence>
<dbReference type="GO" id="GO:0003677">
    <property type="term" value="F:DNA binding"/>
    <property type="evidence" value="ECO:0007669"/>
    <property type="project" value="InterPro"/>
</dbReference>
<dbReference type="Pfam" id="PF13413">
    <property type="entry name" value="HTH_25"/>
    <property type="match status" value="1"/>
</dbReference>
<dbReference type="PROSITE" id="PS50943">
    <property type="entry name" value="HTH_CROC1"/>
    <property type="match status" value="1"/>
</dbReference>
<sequence length="311" mass="34318">MTELGEKLKQARQQKGISLDELQQITKIQKRYLIAIEEGNFSVMPGKFYARAFIKQYAEAVDLNSAELFAEFEQEVPDTPNEQGAELSRATQKRASIASRQVGAASAHRNRFLDVLPKILIAVFIVFILFIVWLFVFNRPGNDAQEVKNKTAENAIKVDNSTEESNNDKSKDTAKDSKKDTDADKKEADKDDSKEADKDKEKEKKEVSVDKGQTQGNSTTFNVKNTDKLSISLGATNAQSWVSVTDANGASLFTKTLNPGDSETVDAKDSQTVKLTIGNAPATSLKVNGKTLELPANLVKQLVTIQLQKDE</sequence>
<dbReference type="Pfam" id="PF13464">
    <property type="entry name" value="RodZ_C"/>
    <property type="match status" value="1"/>
</dbReference>
<evidence type="ECO:0000313" key="4">
    <source>
        <dbReference type="EMBL" id="EFI83730.1"/>
    </source>
</evidence>
<proteinExistence type="predicted"/>
<gene>
    <name evidence="4" type="ORF">HMPREF0556_12415</name>
</gene>
<dbReference type="InterPro" id="IPR050400">
    <property type="entry name" value="Bact_Cytoskel_RodZ"/>
</dbReference>
<feature type="compositionally biased region" description="Basic and acidic residues" evidence="1">
    <location>
        <begin position="166"/>
        <end position="209"/>
    </location>
</feature>
<dbReference type="eggNOG" id="COG1426">
    <property type="taxonomic scope" value="Bacteria"/>
</dbReference>
<dbReference type="InterPro" id="IPR001387">
    <property type="entry name" value="Cro/C1-type_HTH"/>
</dbReference>
<dbReference type="STRING" id="525367.HMPREF0556_12415"/>
<dbReference type="CDD" id="cd00093">
    <property type="entry name" value="HTH_XRE"/>
    <property type="match status" value="1"/>
</dbReference>
<keyword evidence="5" id="KW-1185">Reference proteome</keyword>
<feature type="domain" description="HTH cro/C1-type" evidence="3">
    <location>
        <begin position="8"/>
        <end position="40"/>
    </location>
</feature>
<dbReference type="EMBL" id="ACCR02000005">
    <property type="protein sequence ID" value="EFI83730.1"/>
    <property type="molecule type" value="Genomic_DNA"/>
</dbReference>
<evidence type="ECO:0000259" key="3">
    <source>
        <dbReference type="PROSITE" id="PS50943"/>
    </source>
</evidence>
<dbReference type="HOGENOM" id="CLU_047530_0_1_9"/>
<protein>
    <recommendedName>
        <fullName evidence="3">HTH cro/C1-type domain-containing protein</fullName>
    </recommendedName>
</protein>
<keyword evidence="2" id="KW-1133">Transmembrane helix</keyword>
<comment type="caution">
    <text evidence="4">The sequence shown here is derived from an EMBL/GenBank/DDBJ whole genome shotgun (WGS) entry which is preliminary data.</text>
</comment>